<organism evidence="3 4">
    <name type="scientific">Chamaesiphon minutus (strain ATCC 27169 / PCC 6605)</name>
    <dbReference type="NCBI Taxonomy" id="1173020"/>
    <lineage>
        <taxon>Bacteria</taxon>
        <taxon>Bacillati</taxon>
        <taxon>Cyanobacteriota</taxon>
        <taxon>Cyanophyceae</taxon>
        <taxon>Gomontiellales</taxon>
        <taxon>Chamaesiphonaceae</taxon>
        <taxon>Chamaesiphon</taxon>
    </lineage>
</organism>
<sequence length="273" mass="31810">MFQSELRRCLPSAEELPCSDDTPVDSELQELIPGLLKSILLILWAQRMDWLFGIDMAIYFDPDLPPIVPDGFLSLGVERCYDEELQPSYVLWDELVVPSLAIEIVSATYRQEYTTKLDRYAELGILYYVIYNSQRRRKPKLEIYKLINGIYELQTSNPLWMPELGLGIGYERGDYGGITREWLYWYDENNQRYPTPTEWVKLEQQRTKLEIAKTREAQAEFQRAQAESQRAQAESQRAQAESQQAQAESQRAQERANRLATKLRDLGIDPDDI</sequence>
<dbReference type="PATRIC" id="fig|1173020.3.peg.4516"/>
<evidence type="ECO:0000313" key="4">
    <source>
        <dbReference type="Proteomes" id="UP000010366"/>
    </source>
</evidence>
<evidence type="ECO:0000256" key="1">
    <source>
        <dbReference type="SAM" id="MobiDB-lite"/>
    </source>
</evidence>
<dbReference type="STRING" id="1173020.Cha6605_3944"/>
<dbReference type="SUPFAM" id="SSF52980">
    <property type="entry name" value="Restriction endonuclease-like"/>
    <property type="match status" value="1"/>
</dbReference>
<gene>
    <name evidence="3" type="ORF">Cha6605_3944</name>
</gene>
<dbReference type="EMBL" id="CP003600">
    <property type="protein sequence ID" value="AFY94908.1"/>
    <property type="molecule type" value="Genomic_DNA"/>
</dbReference>
<dbReference type="CDD" id="cd06260">
    <property type="entry name" value="DUF820-like"/>
    <property type="match status" value="1"/>
</dbReference>
<keyword evidence="4" id="KW-1185">Reference proteome</keyword>
<dbReference type="KEGG" id="cmp:Cha6605_3944"/>
<feature type="region of interest" description="Disordered" evidence="1">
    <location>
        <begin position="222"/>
        <end position="273"/>
    </location>
</feature>
<dbReference type="Proteomes" id="UP000010366">
    <property type="component" value="Chromosome"/>
</dbReference>
<dbReference type="HOGENOM" id="CLU_075279_2_1_3"/>
<evidence type="ECO:0000313" key="3">
    <source>
        <dbReference type="EMBL" id="AFY94908.1"/>
    </source>
</evidence>
<dbReference type="PANTHER" id="PTHR33352">
    <property type="entry name" value="SLR1095 PROTEIN"/>
    <property type="match status" value="1"/>
</dbReference>
<dbReference type="eggNOG" id="COG4636">
    <property type="taxonomic scope" value="Bacteria"/>
</dbReference>
<feature type="compositionally biased region" description="Basic and acidic residues" evidence="1">
    <location>
        <begin position="251"/>
        <end position="267"/>
    </location>
</feature>
<dbReference type="OrthoDB" id="428258at2"/>
<dbReference type="PANTHER" id="PTHR33352:SF3">
    <property type="entry name" value="SLR1612 PROTEIN"/>
    <property type="match status" value="1"/>
</dbReference>
<feature type="domain" description="Putative restriction endonuclease" evidence="2">
    <location>
        <begin position="39"/>
        <end position="163"/>
    </location>
</feature>
<name>K9UJT2_CHAP6</name>
<dbReference type="InterPro" id="IPR012296">
    <property type="entry name" value="Nuclease_put_TT1808"/>
</dbReference>
<dbReference type="RefSeq" id="WP_015161022.1">
    <property type="nucleotide sequence ID" value="NC_019697.1"/>
</dbReference>
<proteinExistence type="predicted"/>
<dbReference type="Pfam" id="PF05685">
    <property type="entry name" value="Uma2"/>
    <property type="match status" value="1"/>
</dbReference>
<dbReference type="InterPro" id="IPR011335">
    <property type="entry name" value="Restrct_endonuc-II-like"/>
</dbReference>
<evidence type="ECO:0000259" key="2">
    <source>
        <dbReference type="Pfam" id="PF05685"/>
    </source>
</evidence>
<dbReference type="Gene3D" id="3.90.1570.10">
    <property type="entry name" value="tt1808, chain A"/>
    <property type="match status" value="1"/>
</dbReference>
<feature type="compositionally biased region" description="Low complexity" evidence="1">
    <location>
        <begin position="222"/>
        <end position="250"/>
    </location>
</feature>
<dbReference type="AlphaFoldDB" id="K9UJT2"/>
<protein>
    <recommendedName>
        <fullName evidence="2">Putative restriction endonuclease domain-containing protein</fullName>
    </recommendedName>
</protein>
<reference evidence="3 4" key="1">
    <citation type="submission" date="2012-05" db="EMBL/GenBank/DDBJ databases">
        <title>Finished chromosome of genome of Chamaesiphon sp. PCC 6605.</title>
        <authorList>
            <consortium name="US DOE Joint Genome Institute"/>
            <person name="Gugger M."/>
            <person name="Coursin T."/>
            <person name="Rippka R."/>
            <person name="Tandeau De Marsac N."/>
            <person name="Huntemann M."/>
            <person name="Wei C.-L."/>
            <person name="Han J."/>
            <person name="Detter J.C."/>
            <person name="Han C."/>
            <person name="Tapia R."/>
            <person name="Chen A."/>
            <person name="Kyrpides N."/>
            <person name="Mavromatis K."/>
            <person name="Markowitz V."/>
            <person name="Szeto E."/>
            <person name="Ivanova N."/>
            <person name="Pagani I."/>
            <person name="Pati A."/>
            <person name="Goodwin L."/>
            <person name="Nordberg H.P."/>
            <person name="Cantor M.N."/>
            <person name="Hua S.X."/>
            <person name="Woyke T."/>
            <person name="Kerfeld C.A."/>
        </authorList>
    </citation>
    <scope>NUCLEOTIDE SEQUENCE [LARGE SCALE GENOMIC DNA]</scope>
    <source>
        <strain evidence="4">ATCC 27169 / PCC 6605</strain>
    </source>
</reference>
<dbReference type="InterPro" id="IPR008538">
    <property type="entry name" value="Uma2"/>
</dbReference>
<accession>K9UJT2</accession>